<dbReference type="AlphaFoldDB" id="B9T0S5"/>
<dbReference type="Proteomes" id="UP000008311">
    <property type="component" value="Unassembled WGS sequence"/>
</dbReference>
<keyword evidence="2" id="KW-1185">Reference proteome</keyword>
<dbReference type="InParanoid" id="B9T0S5"/>
<organism evidence="1 2">
    <name type="scientific">Ricinus communis</name>
    <name type="common">Castor bean</name>
    <dbReference type="NCBI Taxonomy" id="3988"/>
    <lineage>
        <taxon>Eukaryota</taxon>
        <taxon>Viridiplantae</taxon>
        <taxon>Streptophyta</taxon>
        <taxon>Embryophyta</taxon>
        <taxon>Tracheophyta</taxon>
        <taxon>Spermatophyta</taxon>
        <taxon>Magnoliopsida</taxon>
        <taxon>eudicotyledons</taxon>
        <taxon>Gunneridae</taxon>
        <taxon>Pentapetalae</taxon>
        <taxon>rosids</taxon>
        <taxon>fabids</taxon>
        <taxon>Malpighiales</taxon>
        <taxon>Euphorbiaceae</taxon>
        <taxon>Acalyphoideae</taxon>
        <taxon>Acalypheae</taxon>
        <taxon>Ricinus</taxon>
    </lineage>
</organism>
<dbReference type="PANTHER" id="PTHR33670:SF1">
    <property type="entry name" value="OS09G0416300 PROTEIN"/>
    <property type="match status" value="1"/>
</dbReference>
<proteinExistence type="predicted"/>
<protein>
    <submittedName>
        <fullName evidence="1">Uncharacterized protein</fullName>
    </submittedName>
</protein>
<accession>B9T0S5</accession>
<dbReference type="EMBL" id="EQ974313">
    <property type="protein sequence ID" value="EEF30542.1"/>
    <property type="molecule type" value="Genomic_DNA"/>
</dbReference>
<sequence>MEKVTILRRRELLDSTETTLSLKKDHMVVTSTDQLGPDPQKVPRQIQILDLRPQVTRKCDMYARFSLAVSSAPSSLPLPSFSKKKQVLVDDSTTRDLNQLDF</sequence>
<dbReference type="STRING" id="3988.B9T0S5"/>
<name>B9T0S5_RICCO</name>
<reference evidence="2" key="1">
    <citation type="journal article" date="2010" name="Nat. Biotechnol.">
        <title>Draft genome sequence of the oilseed species Ricinus communis.</title>
        <authorList>
            <person name="Chan A.P."/>
            <person name="Crabtree J."/>
            <person name="Zhao Q."/>
            <person name="Lorenzi H."/>
            <person name="Orvis J."/>
            <person name="Puiu D."/>
            <person name="Melake-Berhan A."/>
            <person name="Jones K.M."/>
            <person name="Redman J."/>
            <person name="Chen G."/>
            <person name="Cahoon E.B."/>
            <person name="Gedil M."/>
            <person name="Stanke M."/>
            <person name="Haas B.J."/>
            <person name="Wortman J.R."/>
            <person name="Fraser-Liggett C.M."/>
            <person name="Ravel J."/>
            <person name="Rabinowicz P.D."/>
        </authorList>
    </citation>
    <scope>NUCLEOTIDE SEQUENCE [LARGE SCALE GENOMIC DNA]</scope>
    <source>
        <strain evidence="2">cv. Hale</strain>
    </source>
</reference>
<evidence type="ECO:0000313" key="2">
    <source>
        <dbReference type="Proteomes" id="UP000008311"/>
    </source>
</evidence>
<evidence type="ECO:0000313" key="1">
    <source>
        <dbReference type="EMBL" id="EEF30542.1"/>
    </source>
</evidence>
<dbReference type="PANTHER" id="PTHR33670">
    <property type="entry name" value="SPLICING FACTOR, PROLINE- AND GLUTAMINE-RICH-LIKE"/>
    <property type="match status" value="1"/>
</dbReference>
<gene>
    <name evidence="1" type="ORF">RCOM_0318920</name>
</gene>